<keyword evidence="3" id="KW-1185">Reference proteome</keyword>
<keyword evidence="1" id="KW-0175">Coiled coil</keyword>
<dbReference type="RefSeq" id="WP_259429963.1">
    <property type="nucleotide sequence ID" value="NZ_CP103424.1"/>
</dbReference>
<evidence type="ECO:0000313" key="3">
    <source>
        <dbReference type="Proteomes" id="UP001059819"/>
    </source>
</evidence>
<evidence type="ECO:0000313" key="2">
    <source>
        <dbReference type="EMBL" id="UWD34775.1"/>
    </source>
</evidence>
<sequence>MIIKVEFSNKNVKKKENKKSGKVHDHDFYKSGTYIDYITRQQAVYIQKDDVTKQVLKQEYQDRNIEWEDFLDSKLKMNFLTDDQSKTGLYRLFGKQANDLSIEKEKKIVKQISDNQNIWEMTINPGQLGIDTFSIDKQQWNDMLNKNMKSFFKANKIDPNKITGHWVIHSNTKYPHIHLSFWEKYPDINGNYRKKGSFNKESVEKLKTMFETSLTYQEEYEDFYVTKNSIWDSRKEMKQLMKEQNTKTVLYNSVKTIRSFYQDSRNKNYAVSKNVDELKQAVWNIFDHMKDNNPKLNNEYEKYINAIEEVKNTNYESKELQQQANDFVNNEFAEFESQIGNIIIKDCLGEQASSWSDDSLDLAFNWNEWDRIFREWEWEFENIQFWKKIEALKKYNKNIKETKISSNVVRR</sequence>
<dbReference type="EMBL" id="CP103424">
    <property type="protein sequence ID" value="UWD34775.1"/>
    <property type="molecule type" value="Genomic_DNA"/>
</dbReference>
<accession>A0ABY5TVS4</accession>
<name>A0ABY5TVS4_9MOLU</name>
<evidence type="ECO:0000256" key="1">
    <source>
        <dbReference type="SAM" id="Coils"/>
    </source>
</evidence>
<feature type="coiled-coil region" evidence="1">
    <location>
        <begin position="293"/>
        <end position="323"/>
    </location>
</feature>
<organism evidence="2 3">
    <name type="scientific">Mycoplasma cottewii</name>
    <dbReference type="NCBI Taxonomy" id="51364"/>
    <lineage>
        <taxon>Bacteria</taxon>
        <taxon>Bacillati</taxon>
        <taxon>Mycoplasmatota</taxon>
        <taxon>Mollicutes</taxon>
        <taxon>Mycoplasmataceae</taxon>
        <taxon>Mycoplasma</taxon>
    </lineage>
</organism>
<gene>
    <name evidence="2" type="ORF">NX779_03085</name>
</gene>
<proteinExistence type="predicted"/>
<dbReference type="Proteomes" id="UP001059819">
    <property type="component" value="Chromosome"/>
</dbReference>
<protein>
    <submittedName>
        <fullName evidence="2">Integrative conjugal element protein</fullName>
    </submittedName>
</protein>
<reference evidence="2" key="1">
    <citation type="submission" date="2022-08" db="EMBL/GenBank/DDBJ databases">
        <title>Complete genome sequence of Mycoplasma cottewii type strain VIS.</title>
        <authorList>
            <person name="Spergser J."/>
        </authorList>
    </citation>
    <scope>NUCLEOTIDE SEQUENCE</scope>
    <source>
        <strain evidence="2">VIS</strain>
    </source>
</reference>